<dbReference type="KEGG" id="dfa:DFA_09287"/>
<dbReference type="Proteomes" id="UP000007797">
    <property type="component" value="Unassembled WGS sequence"/>
</dbReference>
<dbReference type="RefSeq" id="XP_004354641.1">
    <property type="nucleotide sequence ID" value="XM_004354589.1"/>
</dbReference>
<dbReference type="SUPFAM" id="SSF52058">
    <property type="entry name" value="L domain-like"/>
    <property type="match status" value="1"/>
</dbReference>
<sequence length="194" mass="22345">MFVVNLRLIRFKGIRVIDGKNAWTYLSLPFKAARSRFKLHSFKDIYDNSTSYHDDLFFDKYDLVSSWCTRRELFQSLAQFKSLTKLELVGEGIPPLGPNTFPTSLTSLTLATSTVPPQNTFTSLKSLTELIIEIEYYGEGVTPPRMDLESNLTHFIQLLVDYAYIPAQYTMPLLEKLYVPKNLLVSDTCRKIRN</sequence>
<accession>F4Q775</accession>
<proteinExistence type="predicted"/>
<dbReference type="EMBL" id="GL883024">
    <property type="protein sequence ID" value="EGG16257.1"/>
    <property type="molecule type" value="Genomic_DNA"/>
</dbReference>
<dbReference type="GeneID" id="14868292"/>
<evidence type="ECO:0000313" key="1">
    <source>
        <dbReference type="EMBL" id="EGG16257.1"/>
    </source>
</evidence>
<keyword evidence="2" id="KW-1185">Reference proteome</keyword>
<organism evidence="1 2">
    <name type="scientific">Cavenderia fasciculata</name>
    <name type="common">Slime mold</name>
    <name type="synonym">Dictyostelium fasciculatum</name>
    <dbReference type="NCBI Taxonomy" id="261658"/>
    <lineage>
        <taxon>Eukaryota</taxon>
        <taxon>Amoebozoa</taxon>
        <taxon>Evosea</taxon>
        <taxon>Eumycetozoa</taxon>
        <taxon>Dictyostelia</taxon>
        <taxon>Acytosteliales</taxon>
        <taxon>Cavenderiaceae</taxon>
        <taxon>Cavenderia</taxon>
    </lineage>
</organism>
<reference evidence="2" key="1">
    <citation type="journal article" date="2011" name="Genome Res.">
        <title>Phylogeny-wide analysis of social amoeba genomes highlights ancient origins for complex intercellular communication.</title>
        <authorList>
            <person name="Heidel A.J."/>
            <person name="Lawal H.M."/>
            <person name="Felder M."/>
            <person name="Schilde C."/>
            <person name="Helps N.R."/>
            <person name="Tunggal B."/>
            <person name="Rivero F."/>
            <person name="John U."/>
            <person name="Schleicher M."/>
            <person name="Eichinger L."/>
            <person name="Platzer M."/>
            <person name="Noegel A.A."/>
            <person name="Schaap P."/>
            <person name="Gloeckner G."/>
        </authorList>
    </citation>
    <scope>NUCLEOTIDE SEQUENCE [LARGE SCALE GENOMIC DNA]</scope>
    <source>
        <strain evidence="2">SH3</strain>
    </source>
</reference>
<protein>
    <submittedName>
        <fullName evidence="1">Uncharacterized protein</fullName>
    </submittedName>
</protein>
<name>F4Q775_CACFS</name>
<dbReference type="AlphaFoldDB" id="F4Q775"/>
<evidence type="ECO:0000313" key="2">
    <source>
        <dbReference type="Proteomes" id="UP000007797"/>
    </source>
</evidence>
<gene>
    <name evidence="1" type="ORF">DFA_09287</name>
</gene>